<dbReference type="AlphaFoldDB" id="A0A2G0E8R7"/>
<sequence>MKLKDYIREGYNIVTTPNLAYKIQEDYPDALVFTDRALDVIPIGKLLVDRYYSNNPAVLSAKPLQNAYAIERFTCEFTGYEIVVPMTGGARRKLIQQIKKRIAELALDDRSNANLIEIKLKDTDSVPEVYYKGERLDELPKGLVDVSYHWKTDDFTNDDRGANDITIQYFSSFNDKYPDMKTIGHKRDM</sequence>
<dbReference type="RefSeq" id="WP_072538726.1">
    <property type="nucleotide sequence ID" value="NZ_PCGC01000032.1"/>
</dbReference>
<evidence type="ECO:0000313" key="2">
    <source>
        <dbReference type="Proteomes" id="UP000224303"/>
    </source>
</evidence>
<evidence type="ECO:0000313" key="1">
    <source>
        <dbReference type="EMBL" id="PHL20867.1"/>
    </source>
</evidence>
<organism evidence="1 2">
    <name type="scientific">Enterococcus faecium</name>
    <name type="common">Streptococcus faecium</name>
    <dbReference type="NCBI Taxonomy" id="1352"/>
    <lineage>
        <taxon>Bacteria</taxon>
        <taxon>Bacillati</taxon>
        <taxon>Bacillota</taxon>
        <taxon>Bacilli</taxon>
        <taxon>Lactobacillales</taxon>
        <taxon>Enterococcaceae</taxon>
        <taxon>Enterococcus</taxon>
    </lineage>
</organism>
<accession>A0A2G0E8R7</accession>
<name>A0A2G0E8R7_ENTFC</name>
<gene>
    <name evidence="1" type="ORF">CQR37_11675</name>
</gene>
<reference evidence="1 2" key="1">
    <citation type="submission" date="2017-10" db="EMBL/GenBank/DDBJ databases">
        <title>Draft genomes of the Enterococcus faecium isolated from human feces before and after Helicobacter pylori eradication therapy.</title>
        <authorList>
            <person name="Prianichniikov N.A."/>
            <person name="Glushchenko O.E."/>
            <person name="Malakhova M.V."/>
        </authorList>
    </citation>
    <scope>NUCLEOTIDE SEQUENCE [LARGE SCALE GENOMIC DNA]</scope>
    <source>
        <strain evidence="1 2">Hp_5-7</strain>
    </source>
</reference>
<comment type="caution">
    <text evidence="1">The sequence shown here is derived from an EMBL/GenBank/DDBJ whole genome shotgun (WGS) entry which is preliminary data.</text>
</comment>
<proteinExistence type="predicted"/>
<dbReference type="EMBL" id="PCGC01000032">
    <property type="protein sequence ID" value="PHL20867.1"/>
    <property type="molecule type" value="Genomic_DNA"/>
</dbReference>
<protein>
    <submittedName>
        <fullName evidence="1">Uncharacterized protein</fullName>
    </submittedName>
</protein>
<dbReference type="Proteomes" id="UP000224303">
    <property type="component" value="Unassembled WGS sequence"/>
</dbReference>